<dbReference type="EMBL" id="BSUK01000001">
    <property type="protein sequence ID" value="GMA22694.1"/>
    <property type="molecule type" value="Genomic_DNA"/>
</dbReference>
<feature type="domain" description="DUF5709" evidence="2">
    <location>
        <begin position="88"/>
        <end position="134"/>
    </location>
</feature>
<feature type="compositionally biased region" description="Basic and acidic residues" evidence="1">
    <location>
        <begin position="89"/>
        <end position="109"/>
    </location>
</feature>
<evidence type="ECO:0000256" key="1">
    <source>
        <dbReference type="SAM" id="MobiDB-lite"/>
    </source>
</evidence>
<comment type="caution">
    <text evidence="3">The sequence shown here is derived from an EMBL/GenBank/DDBJ whole genome shotgun (WGS) entry which is preliminary data.</text>
</comment>
<feature type="compositionally biased region" description="Acidic residues" evidence="1">
    <location>
        <begin position="12"/>
        <end position="32"/>
    </location>
</feature>
<dbReference type="RefSeq" id="WP_284291837.1">
    <property type="nucleotide sequence ID" value="NZ_BSUK01000001.1"/>
</dbReference>
<reference evidence="4" key="1">
    <citation type="journal article" date="2019" name="Int. J. Syst. Evol. Microbiol.">
        <title>The Global Catalogue of Microorganisms (GCM) 10K type strain sequencing project: providing services to taxonomists for standard genome sequencing and annotation.</title>
        <authorList>
            <consortium name="The Broad Institute Genomics Platform"/>
            <consortium name="The Broad Institute Genome Sequencing Center for Infectious Disease"/>
            <person name="Wu L."/>
            <person name="Ma J."/>
        </authorList>
    </citation>
    <scope>NUCLEOTIDE SEQUENCE [LARGE SCALE GENOMIC DNA]</scope>
    <source>
        <strain evidence="4">NBRC 106348</strain>
    </source>
</reference>
<accession>A0ABQ6HYC5</accession>
<dbReference type="Proteomes" id="UP001157091">
    <property type="component" value="Unassembled WGS sequence"/>
</dbReference>
<organism evidence="3 4">
    <name type="scientific">Luteimicrobium album</name>
    <dbReference type="NCBI Taxonomy" id="1054550"/>
    <lineage>
        <taxon>Bacteria</taxon>
        <taxon>Bacillati</taxon>
        <taxon>Actinomycetota</taxon>
        <taxon>Actinomycetes</taxon>
        <taxon>Micrococcales</taxon>
        <taxon>Luteimicrobium</taxon>
    </lineage>
</organism>
<name>A0ABQ6HYC5_9MICO</name>
<feature type="compositionally biased region" description="Acidic residues" evidence="1">
    <location>
        <begin position="77"/>
        <end position="88"/>
    </location>
</feature>
<proteinExistence type="predicted"/>
<feature type="compositionally biased region" description="Basic and acidic residues" evidence="1">
    <location>
        <begin position="48"/>
        <end position="59"/>
    </location>
</feature>
<sequence>MSENYPDGLPEGLDDRDDWSESETEQLDPEDTLIDRGLADPLDEGYDPLDRPRTNHFGETEEEEREGESLDQRLAEEEPEEWDEEPVVDEGRAGRLAEDDDAAGGRDNDVYGVDEGISGAGASAEEAAVHYVEDDEG</sequence>
<feature type="region of interest" description="Disordered" evidence="1">
    <location>
        <begin position="1"/>
        <end position="126"/>
    </location>
</feature>
<protein>
    <recommendedName>
        <fullName evidence="2">DUF5709 domain-containing protein</fullName>
    </recommendedName>
</protein>
<keyword evidence="4" id="KW-1185">Reference proteome</keyword>
<evidence type="ECO:0000313" key="4">
    <source>
        <dbReference type="Proteomes" id="UP001157091"/>
    </source>
</evidence>
<feature type="compositionally biased region" description="Basic and acidic residues" evidence="1">
    <location>
        <begin position="67"/>
        <end position="76"/>
    </location>
</feature>
<evidence type="ECO:0000259" key="2">
    <source>
        <dbReference type="Pfam" id="PF18970"/>
    </source>
</evidence>
<dbReference type="Pfam" id="PF18970">
    <property type="entry name" value="DUF5709"/>
    <property type="match status" value="1"/>
</dbReference>
<evidence type="ECO:0000313" key="3">
    <source>
        <dbReference type="EMBL" id="GMA22694.1"/>
    </source>
</evidence>
<gene>
    <name evidence="3" type="ORF">GCM10025864_04530</name>
</gene>
<dbReference type="InterPro" id="IPR043763">
    <property type="entry name" value="DUF5709"/>
</dbReference>